<keyword evidence="3" id="KW-1185">Reference proteome</keyword>
<dbReference type="AlphaFoldDB" id="A0A284VND8"/>
<organism evidence="2 3">
    <name type="scientific">Candidatus Methanoperedens nitratireducens</name>
    <dbReference type="NCBI Taxonomy" id="1392998"/>
    <lineage>
        <taxon>Archaea</taxon>
        <taxon>Methanobacteriati</taxon>
        <taxon>Methanobacteriota</taxon>
        <taxon>Stenosarchaea group</taxon>
        <taxon>Methanomicrobia</taxon>
        <taxon>Methanosarcinales</taxon>
        <taxon>ANME-2 cluster</taxon>
        <taxon>Candidatus Methanoperedentaceae</taxon>
        <taxon>Candidatus Methanoperedens</taxon>
    </lineage>
</organism>
<dbReference type="GO" id="GO:0032259">
    <property type="term" value="P:methylation"/>
    <property type="evidence" value="ECO:0007669"/>
    <property type="project" value="UniProtKB-KW"/>
</dbReference>
<keyword evidence="2" id="KW-0808">Transferase</keyword>
<evidence type="ECO:0000313" key="3">
    <source>
        <dbReference type="Proteomes" id="UP000218615"/>
    </source>
</evidence>
<proteinExistence type="predicted"/>
<protein>
    <submittedName>
        <fullName evidence="2">Methyltransferase type 11</fullName>
    </submittedName>
</protein>
<dbReference type="Gene3D" id="3.40.50.150">
    <property type="entry name" value="Vaccinia Virus protein VP39"/>
    <property type="match status" value="1"/>
</dbReference>
<dbReference type="InterPro" id="IPR029063">
    <property type="entry name" value="SAM-dependent_MTases_sf"/>
</dbReference>
<dbReference type="Gene3D" id="1.10.150.290">
    <property type="entry name" value="S-adenosyl-L-methionine-dependent methyltransferases"/>
    <property type="match status" value="1"/>
</dbReference>
<dbReference type="SUPFAM" id="SSF53335">
    <property type="entry name" value="S-adenosyl-L-methionine-dependent methyltransferases"/>
    <property type="match status" value="1"/>
</dbReference>
<dbReference type="PANTHER" id="PTHR43861">
    <property type="entry name" value="TRANS-ACONITATE 2-METHYLTRANSFERASE-RELATED"/>
    <property type="match status" value="1"/>
</dbReference>
<sequence>MPDRMRDGVSMYKWNAKDYHKSSAEQQKWARELILKLALKGNERVLDIGCGDGKVTAEIAEKLPDGSVLGIDNSIEMISFAWDNFSIYPNLAFQLVDARNMNFISEFDVVFSTTALHWVIDHLPVLRGIKRSLKPGGRVLLQMAGKGNAAEILEVLETIVYSKKWHGYFTDFAFPWAFYGKDEYNVWPKDVALKAKRVELVPKDMIQKGKEGLSGWIRATWLPYIQRVPEGRRDEFIGEIVERYIENYPPDNEGFIHVQMIRLEVEI</sequence>
<accession>A0A284VND8</accession>
<evidence type="ECO:0000313" key="2">
    <source>
        <dbReference type="EMBL" id="SNQ60796.1"/>
    </source>
</evidence>
<name>A0A284VND8_9EURY</name>
<feature type="domain" description="Methyltransferase" evidence="1">
    <location>
        <begin position="40"/>
        <end position="145"/>
    </location>
</feature>
<dbReference type="Pfam" id="PF13847">
    <property type="entry name" value="Methyltransf_31"/>
    <property type="match status" value="1"/>
</dbReference>
<gene>
    <name evidence="2" type="ORF">MNV_2020009</name>
</gene>
<dbReference type="PANTHER" id="PTHR43861:SF1">
    <property type="entry name" value="TRANS-ACONITATE 2-METHYLTRANSFERASE"/>
    <property type="match status" value="1"/>
</dbReference>
<keyword evidence="2" id="KW-0489">Methyltransferase</keyword>
<dbReference type="InterPro" id="IPR023149">
    <property type="entry name" value="Trans_acon_MeTrfase_C"/>
</dbReference>
<dbReference type="GO" id="GO:0030798">
    <property type="term" value="F:trans-aconitate 2-methyltransferase activity"/>
    <property type="evidence" value="ECO:0007669"/>
    <property type="project" value="InterPro"/>
</dbReference>
<dbReference type="InterPro" id="IPR025714">
    <property type="entry name" value="Methyltranfer_dom"/>
</dbReference>
<reference evidence="3" key="1">
    <citation type="submission" date="2017-06" db="EMBL/GenBank/DDBJ databases">
        <authorList>
            <person name="Cremers G."/>
        </authorList>
    </citation>
    <scope>NUCLEOTIDE SEQUENCE [LARGE SCALE GENOMIC DNA]</scope>
</reference>
<dbReference type="CDD" id="cd02440">
    <property type="entry name" value="AdoMet_MTases"/>
    <property type="match status" value="1"/>
</dbReference>
<dbReference type="EMBL" id="FZMP01000116">
    <property type="protein sequence ID" value="SNQ60796.1"/>
    <property type="molecule type" value="Genomic_DNA"/>
</dbReference>
<evidence type="ECO:0000259" key="1">
    <source>
        <dbReference type="Pfam" id="PF13847"/>
    </source>
</evidence>
<dbReference type="Proteomes" id="UP000218615">
    <property type="component" value="Unassembled WGS sequence"/>
</dbReference>